<reference evidence="2" key="1">
    <citation type="journal article" date="2019" name="bioRxiv">
        <title>The Genome of the Zebra Mussel, Dreissena polymorpha: A Resource for Invasive Species Research.</title>
        <authorList>
            <person name="McCartney M.A."/>
            <person name="Auch B."/>
            <person name="Kono T."/>
            <person name="Mallez S."/>
            <person name="Zhang Y."/>
            <person name="Obille A."/>
            <person name="Becker A."/>
            <person name="Abrahante J.E."/>
            <person name="Garbe J."/>
            <person name="Badalamenti J.P."/>
            <person name="Herman A."/>
            <person name="Mangelson H."/>
            <person name="Liachko I."/>
            <person name="Sullivan S."/>
            <person name="Sone E.D."/>
            <person name="Koren S."/>
            <person name="Silverstein K.A.T."/>
            <person name="Beckman K.B."/>
            <person name="Gohl D.M."/>
        </authorList>
    </citation>
    <scope>NUCLEOTIDE SEQUENCE</scope>
    <source>
        <strain evidence="2">Duluth1</strain>
        <tissue evidence="2">Whole animal</tissue>
    </source>
</reference>
<protein>
    <recommendedName>
        <fullName evidence="4">Protease inhibitor</fullName>
    </recommendedName>
</protein>
<feature type="chain" id="PRO_5038887411" description="Protease inhibitor" evidence="1">
    <location>
        <begin position="21"/>
        <end position="102"/>
    </location>
</feature>
<proteinExistence type="predicted"/>
<evidence type="ECO:0000313" key="2">
    <source>
        <dbReference type="EMBL" id="KAH3824065.1"/>
    </source>
</evidence>
<evidence type="ECO:0000256" key="1">
    <source>
        <dbReference type="SAM" id="SignalP"/>
    </source>
</evidence>
<dbReference type="Proteomes" id="UP000828390">
    <property type="component" value="Unassembled WGS sequence"/>
</dbReference>
<dbReference type="EMBL" id="JAIWYP010000005">
    <property type="protein sequence ID" value="KAH3824065.1"/>
    <property type="molecule type" value="Genomic_DNA"/>
</dbReference>
<dbReference type="OrthoDB" id="8452296at2759"/>
<evidence type="ECO:0000313" key="3">
    <source>
        <dbReference type="Proteomes" id="UP000828390"/>
    </source>
</evidence>
<gene>
    <name evidence="2" type="ORF">DPMN_125893</name>
</gene>
<dbReference type="AlphaFoldDB" id="A0A9D4GW05"/>
<dbReference type="SUPFAM" id="SSF57603">
    <property type="entry name" value="FnI-like domain"/>
    <property type="match status" value="1"/>
</dbReference>
<sequence>MNVQLLCIVIVSVVVSMAIANKRSCSGYTHGTLFLDADCNRCYCNDGMVTCDQSGGCYYEGECRFNNMKYRVGEIILEDNCYQCKCIEDGKVFCVTLSSCDD</sequence>
<reference evidence="2" key="2">
    <citation type="submission" date="2020-11" db="EMBL/GenBank/DDBJ databases">
        <authorList>
            <person name="McCartney M.A."/>
            <person name="Auch B."/>
            <person name="Kono T."/>
            <person name="Mallez S."/>
            <person name="Becker A."/>
            <person name="Gohl D.M."/>
            <person name="Silverstein K.A.T."/>
            <person name="Koren S."/>
            <person name="Bechman K.B."/>
            <person name="Herman A."/>
            <person name="Abrahante J.E."/>
            <person name="Garbe J."/>
        </authorList>
    </citation>
    <scope>NUCLEOTIDE SEQUENCE</scope>
    <source>
        <strain evidence="2">Duluth1</strain>
        <tissue evidence="2">Whole animal</tissue>
    </source>
</reference>
<evidence type="ECO:0008006" key="4">
    <source>
        <dbReference type="Google" id="ProtNLM"/>
    </source>
</evidence>
<comment type="caution">
    <text evidence="2">The sequence shown here is derived from an EMBL/GenBank/DDBJ whole genome shotgun (WGS) entry which is preliminary data.</text>
</comment>
<organism evidence="2 3">
    <name type="scientific">Dreissena polymorpha</name>
    <name type="common">Zebra mussel</name>
    <name type="synonym">Mytilus polymorpha</name>
    <dbReference type="NCBI Taxonomy" id="45954"/>
    <lineage>
        <taxon>Eukaryota</taxon>
        <taxon>Metazoa</taxon>
        <taxon>Spiralia</taxon>
        <taxon>Lophotrochozoa</taxon>
        <taxon>Mollusca</taxon>
        <taxon>Bivalvia</taxon>
        <taxon>Autobranchia</taxon>
        <taxon>Heteroconchia</taxon>
        <taxon>Euheterodonta</taxon>
        <taxon>Imparidentia</taxon>
        <taxon>Neoheterodontei</taxon>
        <taxon>Myida</taxon>
        <taxon>Dreissenoidea</taxon>
        <taxon>Dreissenidae</taxon>
        <taxon>Dreissena</taxon>
    </lineage>
</organism>
<feature type="signal peptide" evidence="1">
    <location>
        <begin position="1"/>
        <end position="20"/>
    </location>
</feature>
<keyword evidence="3" id="KW-1185">Reference proteome</keyword>
<accession>A0A9D4GW05</accession>
<name>A0A9D4GW05_DREPO</name>
<keyword evidence="1" id="KW-0732">Signal</keyword>